<organism evidence="7 8">
    <name type="scientific">Metabacillus mangrovi</name>
    <dbReference type="NCBI Taxonomy" id="1491830"/>
    <lineage>
        <taxon>Bacteria</taxon>
        <taxon>Bacillati</taxon>
        <taxon>Bacillota</taxon>
        <taxon>Bacilli</taxon>
        <taxon>Bacillales</taxon>
        <taxon>Bacillaceae</taxon>
        <taxon>Metabacillus</taxon>
    </lineage>
</organism>
<comment type="subcellular location">
    <subcellularLocation>
        <location evidence="1">Cell membrane</location>
        <topology evidence="1">Multi-pass membrane protein</topology>
    </subcellularLocation>
</comment>
<evidence type="ECO:0000256" key="4">
    <source>
        <dbReference type="ARBA" id="ARBA00022989"/>
    </source>
</evidence>
<dbReference type="GO" id="GO:0005886">
    <property type="term" value="C:plasma membrane"/>
    <property type="evidence" value="ECO:0007669"/>
    <property type="project" value="UniProtKB-SubCell"/>
</dbReference>
<dbReference type="InterPro" id="IPR005538">
    <property type="entry name" value="LrgA/CidA"/>
</dbReference>
<proteinExistence type="predicted"/>
<evidence type="ECO:0000313" key="7">
    <source>
        <dbReference type="EMBL" id="MTH55623.1"/>
    </source>
</evidence>
<keyword evidence="5 6" id="KW-0472">Membrane</keyword>
<dbReference type="EMBL" id="WMIB01000034">
    <property type="protein sequence ID" value="MTH55623.1"/>
    <property type="molecule type" value="Genomic_DNA"/>
</dbReference>
<feature type="transmembrane region" description="Helical" evidence="6">
    <location>
        <begin position="27"/>
        <end position="46"/>
    </location>
</feature>
<comment type="caution">
    <text evidence="7">The sequence shown here is derived from an EMBL/GenBank/DDBJ whole genome shotgun (WGS) entry which is preliminary data.</text>
</comment>
<feature type="transmembrane region" description="Helical" evidence="6">
    <location>
        <begin position="86"/>
        <end position="107"/>
    </location>
</feature>
<protein>
    <submittedName>
        <fullName evidence="7">CidA/LrgA family protein</fullName>
    </submittedName>
</protein>
<keyword evidence="8" id="KW-1185">Reference proteome</keyword>
<dbReference type="Pfam" id="PF03788">
    <property type="entry name" value="LrgA"/>
    <property type="match status" value="1"/>
</dbReference>
<feature type="transmembrane region" description="Helical" evidence="6">
    <location>
        <begin position="58"/>
        <end position="80"/>
    </location>
</feature>
<accession>A0A7X2S8G8</accession>
<reference evidence="7 8" key="1">
    <citation type="journal article" date="2017" name="Int. J. Syst. Evol. Microbiol.">
        <title>Bacillus mangrovi sp. nov., isolated from a sediment sample from a mangrove forest.</title>
        <authorList>
            <person name="Gupta V."/>
            <person name="Singh P.K."/>
            <person name="Korpole S."/>
            <person name="Tanuku N.R.S."/>
            <person name="Pinnaka A.K."/>
        </authorList>
    </citation>
    <scope>NUCLEOTIDE SEQUENCE [LARGE SCALE GENOMIC DNA]</scope>
    <source>
        <strain evidence="7 8">KCTC 33872</strain>
    </source>
</reference>
<gene>
    <name evidence="7" type="ORF">GKZ89_19705</name>
</gene>
<sequence>MQIVFQTAILFGFSALGAVIQKAANLQIPGSIIGMLLLFLFLRAGWIKPVWIKEGSSFLLNYLTLLFVPGTVGLVQYLHLFEGRGALSLAAALISTFFVMAASSLLAEKSLSSKREEGEMNSG</sequence>
<evidence type="ECO:0000313" key="8">
    <source>
        <dbReference type="Proteomes" id="UP000434639"/>
    </source>
</evidence>
<evidence type="ECO:0000256" key="1">
    <source>
        <dbReference type="ARBA" id="ARBA00004651"/>
    </source>
</evidence>
<dbReference type="OrthoDB" id="3176438at2"/>
<evidence type="ECO:0000256" key="6">
    <source>
        <dbReference type="SAM" id="Phobius"/>
    </source>
</evidence>
<dbReference type="AlphaFoldDB" id="A0A7X2S8G8"/>
<evidence type="ECO:0000256" key="3">
    <source>
        <dbReference type="ARBA" id="ARBA00022692"/>
    </source>
</evidence>
<dbReference type="PANTHER" id="PTHR33931:SF2">
    <property type="entry name" value="HOLIN-LIKE PROTEIN CIDA"/>
    <property type="match status" value="1"/>
</dbReference>
<evidence type="ECO:0000256" key="5">
    <source>
        <dbReference type="ARBA" id="ARBA00023136"/>
    </source>
</evidence>
<name>A0A7X2S8G8_9BACI</name>
<keyword evidence="2" id="KW-1003">Cell membrane</keyword>
<dbReference type="Proteomes" id="UP000434639">
    <property type="component" value="Unassembled WGS sequence"/>
</dbReference>
<dbReference type="PANTHER" id="PTHR33931">
    <property type="entry name" value="HOLIN-LIKE PROTEIN CIDA-RELATED"/>
    <property type="match status" value="1"/>
</dbReference>
<evidence type="ECO:0000256" key="2">
    <source>
        <dbReference type="ARBA" id="ARBA00022475"/>
    </source>
</evidence>
<keyword evidence="4 6" id="KW-1133">Transmembrane helix</keyword>
<keyword evidence="3 6" id="KW-0812">Transmembrane</keyword>